<dbReference type="PROSITE" id="PS51440">
    <property type="entry name" value="TIM_2"/>
    <property type="match status" value="1"/>
</dbReference>
<sequence length="256" mass="27497">MAIYIFANWKMNLTATESVSLASNVLEKSKSLNSSNVCISIFPAIPNIFPVYEAVKGSRLHVGAQNVYTDTSGSFTGETSVLMIEETCDYLLVGHSERRRLFQETNANINRKIAIAIKRGIQPVLCVGEMRGGGPEGKETEKELFNQISEALRELSASDISKVLFAYEPLSAIGSGRAAAPESVSQKAGFIKETVVEISGSKLAIEELSVMYGGSVTMDNAASYMKLENVDGLLIGGASLEVDSFIEICHLAGNTA</sequence>
<dbReference type="GO" id="GO:0005829">
    <property type="term" value="C:cytosol"/>
    <property type="evidence" value="ECO:0007669"/>
    <property type="project" value="TreeGrafter"/>
</dbReference>
<protein>
    <recommendedName>
        <fullName evidence="3">Triosephosphate isomerase</fullName>
    </recommendedName>
</protein>
<dbReference type="AlphaFoldDB" id="A0A382FXA6"/>
<name>A0A382FXA6_9ZZZZ</name>
<dbReference type="GO" id="GO:0046166">
    <property type="term" value="P:glyceraldehyde-3-phosphate biosynthetic process"/>
    <property type="evidence" value="ECO:0007669"/>
    <property type="project" value="TreeGrafter"/>
</dbReference>
<dbReference type="Pfam" id="PF00121">
    <property type="entry name" value="TIM"/>
    <property type="match status" value="1"/>
</dbReference>
<evidence type="ECO:0008006" key="3">
    <source>
        <dbReference type="Google" id="ProtNLM"/>
    </source>
</evidence>
<dbReference type="GO" id="GO:0006094">
    <property type="term" value="P:gluconeogenesis"/>
    <property type="evidence" value="ECO:0007669"/>
    <property type="project" value="TreeGrafter"/>
</dbReference>
<organism evidence="2">
    <name type="scientific">marine metagenome</name>
    <dbReference type="NCBI Taxonomy" id="408172"/>
    <lineage>
        <taxon>unclassified sequences</taxon>
        <taxon>metagenomes</taxon>
        <taxon>ecological metagenomes</taxon>
    </lineage>
</organism>
<dbReference type="PROSITE" id="PS00171">
    <property type="entry name" value="TIM_1"/>
    <property type="match status" value="1"/>
</dbReference>
<dbReference type="Gene3D" id="3.20.20.70">
    <property type="entry name" value="Aldolase class I"/>
    <property type="match status" value="1"/>
</dbReference>
<dbReference type="PANTHER" id="PTHR21139">
    <property type="entry name" value="TRIOSEPHOSPHATE ISOMERASE"/>
    <property type="match status" value="1"/>
</dbReference>
<dbReference type="InterPro" id="IPR000652">
    <property type="entry name" value="Triosephosphate_isomerase"/>
</dbReference>
<proteinExistence type="predicted"/>
<dbReference type="InterPro" id="IPR020861">
    <property type="entry name" value="Triosephosphate_isomerase_AS"/>
</dbReference>
<dbReference type="SUPFAM" id="SSF51351">
    <property type="entry name" value="Triosephosphate isomerase (TIM)"/>
    <property type="match status" value="1"/>
</dbReference>
<dbReference type="InterPro" id="IPR035990">
    <property type="entry name" value="TIM_sf"/>
</dbReference>
<dbReference type="PANTHER" id="PTHR21139:SF42">
    <property type="entry name" value="TRIOSEPHOSPHATE ISOMERASE"/>
    <property type="match status" value="1"/>
</dbReference>
<evidence type="ECO:0000313" key="2">
    <source>
        <dbReference type="EMBL" id="SVB67249.1"/>
    </source>
</evidence>
<dbReference type="CDD" id="cd00311">
    <property type="entry name" value="TIM"/>
    <property type="match status" value="1"/>
</dbReference>
<keyword evidence="1" id="KW-0413">Isomerase</keyword>
<evidence type="ECO:0000256" key="1">
    <source>
        <dbReference type="ARBA" id="ARBA00023235"/>
    </source>
</evidence>
<dbReference type="InterPro" id="IPR013785">
    <property type="entry name" value="Aldolase_TIM"/>
</dbReference>
<accession>A0A382FXA6</accession>
<dbReference type="GO" id="GO:0019563">
    <property type="term" value="P:glycerol catabolic process"/>
    <property type="evidence" value="ECO:0007669"/>
    <property type="project" value="TreeGrafter"/>
</dbReference>
<dbReference type="GO" id="GO:0006096">
    <property type="term" value="P:glycolytic process"/>
    <property type="evidence" value="ECO:0007669"/>
    <property type="project" value="TreeGrafter"/>
</dbReference>
<gene>
    <name evidence="2" type="ORF">METZ01_LOCUS220103</name>
</gene>
<dbReference type="EMBL" id="UINC01052197">
    <property type="protein sequence ID" value="SVB67249.1"/>
    <property type="molecule type" value="Genomic_DNA"/>
</dbReference>
<dbReference type="GO" id="GO:0004807">
    <property type="term" value="F:triose-phosphate isomerase activity"/>
    <property type="evidence" value="ECO:0007669"/>
    <property type="project" value="InterPro"/>
</dbReference>
<reference evidence="2" key="1">
    <citation type="submission" date="2018-05" db="EMBL/GenBank/DDBJ databases">
        <authorList>
            <person name="Lanie J.A."/>
            <person name="Ng W.-L."/>
            <person name="Kazmierczak K.M."/>
            <person name="Andrzejewski T.M."/>
            <person name="Davidsen T.M."/>
            <person name="Wayne K.J."/>
            <person name="Tettelin H."/>
            <person name="Glass J.I."/>
            <person name="Rusch D."/>
            <person name="Podicherti R."/>
            <person name="Tsui H.-C.T."/>
            <person name="Winkler M.E."/>
        </authorList>
    </citation>
    <scope>NUCLEOTIDE SEQUENCE</scope>
</reference>